<dbReference type="Pfam" id="PF03995">
    <property type="entry name" value="Inhibitor_I36"/>
    <property type="match status" value="1"/>
</dbReference>
<gene>
    <name evidence="2" type="ORF">RM649_26560</name>
</gene>
<feature type="chain" id="PRO_5047297603" evidence="1">
    <location>
        <begin position="32"/>
        <end position="114"/>
    </location>
</feature>
<dbReference type="EMBL" id="JAVREX010000013">
    <property type="protein sequence ID" value="MDT0431191.1"/>
    <property type="molecule type" value="Genomic_DNA"/>
</dbReference>
<comment type="caution">
    <text evidence="2">The sequence shown here is derived from an EMBL/GenBank/DDBJ whole genome shotgun (WGS) entry which is preliminary data.</text>
</comment>
<evidence type="ECO:0000313" key="2">
    <source>
        <dbReference type="EMBL" id="MDT0431191.1"/>
    </source>
</evidence>
<organism evidence="2 3">
    <name type="scientific">Streptomyces salyersiae</name>
    <dbReference type="NCBI Taxonomy" id="3075530"/>
    <lineage>
        <taxon>Bacteria</taxon>
        <taxon>Bacillati</taxon>
        <taxon>Actinomycetota</taxon>
        <taxon>Actinomycetes</taxon>
        <taxon>Kitasatosporales</taxon>
        <taxon>Streptomycetaceae</taxon>
        <taxon>Streptomyces</taxon>
    </lineage>
</organism>
<keyword evidence="1" id="KW-0732">Signal</keyword>
<accession>A0ABU2RQR4</accession>
<evidence type="ECO:0000313" key="3">
    <source>
        <dbReference type="Proteomes" id="UP001183777"/>
    </source>
</evidence>
<proteinExistence type="predicted"/>
<keyword evidence="3" id="KW-1185">Reference proteome</keyword>
<evidence type="ECO:0000256" key="1">
    <source>
        <dbReference type="SAM" id="SignalP"/>
    </source>
</evidence>
<reference evidence="3" key="1">
    <citation type="submission" date="2023-07" db="EMBL/GenBank/DDBJ databases">
        <title>30 novel species of actinomycetes from the DSMZ collection.</title>
        <authorList>
            <person name="Nouioui I."/>
        </authorList>
    </citation>
    <scope>NUCLEOTIDE SEQUENCE [LARGE SCALE GENOMIC DNA]</scope>
    <source>
        <strain evidence="3">DSM 41770</strain>
    </source>
</reference>
<dbReference type="Proteomes" id="UP001183777">
    <property type="component" value="Unassembled WGS sequence"/>
</dbReference>
<protein>
    <submittedName>
        <fullName evidence="2">Peptidase inhibitor family I36 protein</fullName>
    </submittedName>
</protein>
<name>A0ABU2RQR4_9ACTN</name>
<sequence>MFPTFRSARVGVLASSAALAAALTGAAPATAATAADCPDGMVCLYSDTDFQGRIQIRNVSQTPGCKPAGTARSVVNRTGLPVHLYVDGECTQYLDRLEPGDTRTGLAANPAAFE</sequence>
<feature type="signal peptide" evidence="1">
    <location>
        <begin position="1"/>
        <end position="31"/>
    </location>
</feature>
<dbReference type="RefSeq" id="WP_200694906.1">
    <property type="nucleotide sequence ID" value="NZ_JAVREX010000013.1"/>
</dbReference>